<keyword evidence="1" id="KW-1133">Transmembrane helix</keyword>
<reference evidence="2 3" key="1">
    <citation type="submission" date="2019-05" db="EMBL/GenBank/DDBJ databases">
        <title>Emergence of the Ug99 lineage of the wheat stem rust pathogen through somatic hybridization.</title>
        <authorList>
            <person name="Li F."/>
            <person name="Upadhyaya N.M."/>
            <person name="Sperschneider J."/>
            <person name="Matny O."/>
            <person name="Nguyen-Phuc H."/>
            <person name="Mago R."/>
            <person name="Raley C."/>
            <person name="Miller M.E."/>
            <person name="Silverstein K.A.T."/>
            <person name="Henningsen E."/>
            <person name="Hirsch C.D."/>
            <person name="Visser B."/>
            <person name="Pretorius Z.A."/>
            <person name="Steffenson B.J."/>
            <person name="Schwessinger B."/>
            <person name="Dodds P.N."/>
            <person name="Figueroa M."/>
        </authorList>
    </citation>
    <scope>NUCLEOTIDE SEQUENCE [LARGE SCALE GENOMIC DNA]</scope>
    <source>
        <strain evidence="2">21-0</strain>
    </source>
</reference>
<dbReference type="Proteomes" id="UP000324748">
    <property type="component" value="Unassembled WGS sequence"/>
</dbReference>
<comment type="caution">
    <text evidence="2">The sequence shown here is derived from an EMBL/GenBank/DDBJ whole genome shotgun (WGS) entry which is preliminary data.</text>
</comment>
<keyword evidence="1" id="KW-0472">Membrane</keyword>
<feature type="transmembrane region" description="Helical" evidence="1">
    <location>
        <begin position="21"/>
        <end position="39"/>
    </location>
</feature>
<keyword evidence="3" id="KW-1185">Reference proteome</keyword>
<evidence type="ECO:0000256" key="1">
    <source>
        <dbReference type="SAM" id="Phobius"/>
    </source>
</evidence>
<evidence type="ECO:0000313" key="3">
    <source>
        <dbReference type="Proteomes" id="UP000324748"/>
    </source>
</evidence>
<keyword evidence="1" id="KW-0812">Transmembrane</keyword>
<feature type="transmembrane region" description="Helical" evidence="1">
    <location>
        <begin position="59"/>
        <end position="82"/>
    </location>
</feature>
<evidence type="ECO:0000313" key="2">
    <source>
        <dbReference type="EMBL" id="KAA1066442.1"/>
    </source>
</evidence>
<dbReference type="AlphaFoldDB" id="A0A5B0LPI8"/>
<dbReference type="EMBL" id="VSWC01000196">
    <property type="protein sequence ID" value="KAA1066442.1"/>
    <property type="molecule type" value="Genomic_DNA"/>
</dbReference>
<sequence>MERELTLLNIRSSSLKTLMKPFLKYPVAIFVFDLAPAALGLPESHIGRSAPSSFPSFHFSQLTLIRSISLSAEVFFSFLLGFSVKTSILVYRQNKIIRDISYRGRKLSLLISGCFETHKISRPTISSLEKYESTHRKTR</sequence>
<protein>
    <submittedName>
        <fullName evidence="2">Uncharacterized protein</fullName>
    </submittedName>
</protein>
<proteinExistence type="predicted"/>
<accession>A0A5B0LPI8</accession>
<name>A0A5B0LPI8_PUCGR</name>
<gene>
    <name evidence="2" type="ORF">PGT21_030576</name>
</gene>
<organism evidence="2 3">
    <name type="scientific">Puccinia graminis f. sp. tritici</name>
    <dbReference type="NCBI Taxonomy" id="56615"/>
    <lineage>
        <taxon>Eukaryota</taxon>
        <taxon>Fungi</taxon>
        <taxon>Dikarya</taxon>
        <taxon>Basidiomycota</taxon>
        <taxon>Pucciniomycotina</taxon>
        <taxon>Pucciniomycetes</taxon>
        <taxon>Pucciniales</taxon>
        <taxon>Pucciniaceae</taxon>
        <taxon>Puccinia</taxon>
    </lineage>
</organism>